<dbReference type="InterPro" id="IPR021877">
    <property type="entry name" value="DUF3487"/>
</dbReference>
<evidence type="ECO:0000313" key="2">
    <source>
        <dbReference type="EMBL" id="GHB26633.1"/>
    </source>
</evidence>
<protein>
    <submittedName>
        <fullName evidence="2">Membrane protein</fullName>
    </submittedName>
</protein>
<sequence length="140" mass="16070">MTIEFIPSRLNATPVVFRGMTGKELVICAASGLVFFIPVGIVGWAIVGMGAMVPTCMFLGAALFLWFGGTFMRRLRRGRPTSWVYRRIQWQLEKMGIPVPGGSELIQKSIRWRIRRDPVRRPVVRKPRRRQRHQGSHHES</sequence>
<keyword evidence="1" id="KW-0472">Membrane</keyword>
<organism evidence="2 3">
    <name type="scientific">Salinicola rhizosphaerae</name>
    <dbReference type="NCBI Taxonomy" id="1443141"/>
    <lineage>
        <taxon>Bacteria</taxon>
        <taxon>Pseudomonadati</taxon>
        <taxon>Pseudomonadota</taxon>
        <taxon>Gammaproteobacteria</taxon>
        <taxon>Oceanospirillales</taxon>
        <taxon>Halomonadaceae</taxon>
        <taxon>Salinicola</taxon>
    </lineage>
</organism>
<keyword evidence="1" id="KW-1133">Transmembrane helix</keyword>
<evidence type="ECO:0000256" key="1">
    <source>
        <dbReference type="SAM" id="Phobius"/>
    </source>
</evidence>
<reference evidence="3" key="1">
    <citation type="journal article" date="2019" name="Int. J. Syst. Evol. Microbiol.">
        <title>The Global Catalogue of Microorganisms (GCM) 10K type strain sequencing project: providing services to taxonomists for standard genome sequencing and annotation.</title>
        <authorList>
            <consortium name="The Broad Institute Genomics Platform"/>
            <consortium name="The Broad Institute Genome Sequencing Center for Infectious Disease"/>
            <person name="Wu L."/>
            <person name="Ma J."/>
        </authorList>
    </citation>
    <scope>NUCLEOTIDE SEQUENCE [LARGE SCALE GENOMIC DNA]</scope>
    <source>
        <strain evidence="3">KCTC 32998</strain>
    </source>
</reference>
<keyword evidence="3" id="KW-1185">Reference proteome</keyword>
<feature type="transmembrane region" description="Helical" evidence="1">
    <location>
        <begin position="25"/>
        <end position="46"/>
    </location>
</feature>
<name>A0ABQ3E5G6_9GAMM</name>
<dbReference type="RefSeq" id="WP_189445213.1">
    <property type="nucleotide sequence ID" value="NZ_BMZI01000006.1"/>
</dbReference>
<proteinExistence type="predicted"/>
<keyword evidence="1" id="KW-0812">Transmembrane</keyword>
<gene>
    <name evidence="2" type="ORF">GCM10009038_26610</name>
</gene>
<dbReference type="NCBIfam" id="TIGR03750">
    <property type="entry name" value="conj_TIGR03750"/>
    <property type="match status" value="1"/>
</dbReference>
<dbReference type="Pfam" id="PF11990">
    <property type="entry name" value="DUF3487"/>
    <property type="match status" value="1"/>
</dbReference>
<comment type="caution">
    <text evidence="2">The sequence shown here is derived from an EMBL/GenBank/DDBJ whole genome shotgun (WGS) entry which is preliminary data.</text>
</comment>
<dbReference type="Proteomes" id="UP000646745">
    <property type="component" value="Unassembled WGS sequence"/>
</dbReference>
<feature type="transmembrane region" description="Helical" evidence="1">
    <location>
        <begin position="52"/>
        <end position="72"/>
    </location>
</feature>
<dbReference type="EMBL" id="BMZI01000006">
    <property type="protein sequence ID" value="GHB26633.1"/>
    <property type="molecule type" value="Genomic_DNA"/>
</dbReference>
<evidence type="ECO:0000313" key="3">
    <source>
        <dbReference type="Proteomes" id="UP000646745"/>
    </source>
</evidence>
<accession>A0ABQ3E5G6</accession>